<keyword evidence="2" id="KW-1133">Transmembrane helix</keyword>
<proteinExistence type="predicted"/>
<feature type="transmembrane region" description="Helical" evidence="2">
    <location>
        <begin position="262"/>
        <end position="282"/>
    </location>
</feature>
<evidence type="ECO:0000313" key="4">
    <source>
        <dbReference type="EMBL" id="ENZ09267.1"/>
    </source>
</evidence>
<evidence type="ECO:0000313" key="5">
    <source>
        <dbReference type="Proteomes" id="UP000013085"/>
    </source>
</evidence>
<dbReference type="Pfam" id="PF19506">
    <property type="entry name" value="DUF6040"/>
    <property type="match status" value="1"/>
</dbReference>
<sequence>MSECRNLENVGQVEELLLMTEQMQDELDQKDQTIQELNRQLSESLTLNEKLNSENRAENIEALRTRLRQTEERLTSETDSRKRADAEAVAWKFKYEKAEQEKLYAQTHQKTVEVAVEKKVPYEKCEKCDRTAYRKAKEKCDSRKSQLEKKYKNMTIGYESILFLLAWYSITTTLFTAILSPVFLNDCIVFFGALGKGMGSLFREFVTGADSFGQLSSGIPNSILSGIVYWLIAGTVMAILFVITGWLIIGIGYQVGKIYRKYCWDIISIVVAITSTAVVIYFGEWIKNANPINLIVLLLLSHIIYIGIRCYVKDWMEERGYY</sequence>
<feature type="transmembrane region" description="Helical" evidence="2">
    <location>
        <begin position="161"/>
        <end position="184"/>
    </location>
</feature>
<keyword evidence="2" id="KW-0812">Transmembrane</keyword>
<feature type="transmembrane region" description="Helical" evidence="2">
    <location>
        <begin position="227"/>
        <end position="250"/>
    </location>
</feature>
<protein>
    <submittedName>
        <fullName evidence="3">Uncharacterized protein</fullName>
    </submittedName>
</protein>
<accession>A0A0E2H1C4</accession>
<gene>
    <name evidence="4" type="ORF">HMPREF1090_04565</name>
    <name evidence="3" type="ORF">HMPREF1090_05868</name>
</gene>
<feature type="transmembrane region" description="Helical" evidence="2">
    <location>
        <begin position="294"/>
        <end position="312"/>
    </location>
</feature>
<dbReference type="EMBL" id="AGYR01000090">
    <property type="protein sequence ID" value="ENZ04505.1"/>
    <property type="molecule type" value="Genomic_DNA"/>
</dbReference>
<dbReference type="AlphaFoldDB" id="A0A0E2H1C4"/>
<dbReference type="EMBL" id="AGYR01000054">
    <property type="protein sequence ID" value="ENZ09267.1"/>
    <property type="molecule type" value="Genomic_DNA"/>
</dbReference>
<dbReference type="Proteomes" id="UP000013085">
    <property type="component" value="Unassembled WGS sequence"/>
</dbReference>
<evidence type="ECO:0000256" key="2">
    <source>
        <dbReference type="SAM" id="Phobius"/>
    </source>
</evidence>
<keyword evidence="1" id="KW-0175">Coiled coil</keyword>
<evidence type="ECO:0000313" key="3">
    <source>
        <dbReference type="EMBL" id="ENZ04505.1"/>
    </source>
</evidence>
<name>A0A0E2H1C4_9FIRM</name>
<keyword evidence="2" id="KW-0472">Membrane</keyword>
<dbReference type="InterPro" id="IPR046103">
    <property type="entry name" value="DUF6040"/>
</dbReference>
<dbReference type="PATRIC" id="fig|999408.3.peg.4907"/>
<organism evidence="3 5">
    <name type="scientific">[Clostridium] clostridioforme 90A8</name>
    <dbReference type="NCBI Taxonomy" id="999408"/>
    <lineage>
        <taxon>Bacteria</taxon>
        <taxon>Bacillati</taxon>
        <taxon>Bacillota</taxon>
        <taxon>Clostridia</taxon>
        <taxon>Lachnospirales</taxon>
        <taxon>Lachnospiraceae</taxon>
        <taxon>Enterocloster</taxon>
    </lineage>
</organism>
<reference evidence="3 5" key="1">
    <citation type="submission" date="2013-01" db="EMBL/GenBank/DDBJ databases">
        <title>The Genome Sequence of Clostridium clostridioforme 90A8.</title>
        <authorList>
            <consortium name="The Broad Institute Genome Sequencing Platform"/>
            <person name="Earl A."/>
            <person name="Ward D."/>
            <person name="Feldgarden M."/>
            <person name="Gevers D."/>
            <person name="Courvalin P."/>
            <person name="Lambert T."/>
            <person name="Walker B."/>
            <person name="Young S.K."/>
            <person name="Zeng Q."/>
            <person name="Gargeya S."/>
            <person name="Fitzgerald M."/>
            <person name="Haas B."/>
            <person name="Abouelleil A."/>
            <person name="Alvarado L."/>
            <person name="Arachchi H.M."/>
            <person name="Berlin A.M."/>
            <person name="Chapman S.B."/>
            <person name="Dewar J."/>
            <person name="Goldberg J."/>
            <person name="Griggs A."/>
            <person name="Gujja S."/>
            <person name="Hansen M."/>
            <person name="Howarth C."/>
            <person name="Imamovic A."/>
            <person name="Larimer J."/>
            <person name="McCowan C."/>
            <person name="Murphy C."/>
            <person name="Neiman D."/>
            <person name="Pearson M."/>
            <person name="Priest M."/>
            <person name="Roberts A."/>
            <person name="Saif S."/>
            <person name="Shea T."/>
            <person name="Sisk P."/>
            <person name="Sykes S."/>
            <person name="Wortman J."/>
            <person name="Nusbaum C."/>
            <person name="Birren B."/>
        </authorList>
    </citation>
    <scope>NUCLEOTIDE SEQUENCE [LARGE SCALE GENOMIC DNA]</scope>
    <source>
        <strain evidence="3 5">90A8</strain>
    </source>
</reference>
<evidence type="ECO:0000256" key="1">
    <source>
        <dbReference type="SAM" id="Coils"/>
    </source>
</evidence>
<comment type="caution">
    <text evidence="3">The sequence shown here is derived from an EMBL/GenBank/DDBJ whole genome shotgun (WGS) entry which is preliminary data.</text>
</comment>
<feature type="coiled-coil region" evidence="1">
    <location>
        <begin position="13"/>
        <end position="101"/>
    </location>
</feature>
<dbReference type="HOGENOM" id="CLU_076052_0_0_9"/>